<accession>A0AAV0MDD2</accession>
<evidence type="ECO:0000256" key="1">
    <source>
        <dbReference type="ARBA" id="ARBA00023015"/>
    </source>
</evidence>
<proteinExistence type="predicted"/>
<evidence type="ECO:0000313" key="7">
    <source>
        <dbReference type="Proteomes" id="UP001154282"/>
    </source>
</evidence>
<dbReference type="Gene3D" id="2.170.150.80">
    <property type="entry name" value="NAC domain"/>
    <property type="match status" value="1"/>
</dbReference>
<sequence>VIPDCDLYGDKAPWEIFPRDAGTGRDRFFVFTRLKRLSKKRVSRTASIGEWHGNTSGAPIVDGKNNVTGARRQFVFKLKKGKEEGSGSGALVGHWIMHEYSLAGIDSDIVLCEIENKEKKRLRVDDERVLCETVNKGSKRLRMDEEGAFLTATKDAGVLSSLSEMVMELASDFPCSPSVGHSAEQIQIQCEVQAVANGGLSCGDSCDTLAASMMNSEEETMSSLQSSINNPTASSSSSLIPVASASDLDVSQPQGDFSGDLQLGFLTSCGTSELIGLPMFEFDDNLCNLLEFDTSVELDMTGLW</sequence>
<keyword evidence="3" id="KW-0804">Transcription</keyword>
<keyword evidence="2" id="KW-0238">DNA-binding</keyword>
<feature type="non-terminal residue" evidence="6">
    <location>
        <position position="1"/>
    </location>
</feature>
<keyword evidence="1" id="KW-0805">Transcription regulation</keyword>
<dbReference type="GO" id="GO:0003677">
    <property type="term" value="F:DNA binding"/>
    <property type="evidence" value="ECO:0007669"/>
    <property type="project" value="UniProtKB-KW"/>
</dbReference>
<gene>
    <name evidence="6" type="ORF">LITE_LOCUS28234</name>
</gene>
<dbReference type="InterPro" id="IPR003441">
    <property type="entry name" value="NAC-dom"/>
</dbReference>
<dbReference type="PROSITE" id="PS51005">
    <property type="entry name" value="NAC"/>
    <property type="match status" value="1"/>
</dbReference>
<dbReference type="AlphaFoldDB" id="A0AAV0MDD2"/>
<feature type="domain" description="NAC" evidence="5">
    <location>
        <begin position="1"/>
        <end position="117"/>
    </location>
</feature>
<comment type="caution">
    <text evidence="6">The sequence shown here is derived from an EMBL/GenBank/DDBJ whole genome shotgun (WGS) entry which is preliminary data.</text>
</comment>
<evidence type="ECO:0000256" key="2">
    <source>
        <dbReference type="ARBA" id="ARBA00023125"/>
    </source>
</evidence>
<dbReference type="Proteomes" id="UP001154282">
    <property type="component" value="Unassembled WGS sequence"/>
</dbReference>
<organism evidence="6 7">
    <name type="scientific">Linum tenue</name>
    <dbReference type="NCBI Taxonomy" id="586396"/>
    <lineage>
        <taxon>Eukaryota</taxon>
        <taxon>Viridiplantae</taxon>
        <taxon>Streptophyta</taxon>
        <taxon>Embryophyta</taxon>
        <taxon>Tracheophyta</taxon>
        <taxon>Spermatophyta</taxon>
        <taxon>Magnoliopsida</taxon>
        <taxon>eudicotyledons</taxon>
        <taxon>Gunneridae</taxon>
        <taxon>Pentapetalae</taxon>
        <taxon>rosids</taxon>
        <taxon>fabids</taxon>
        <taxon>Malpighiales</taxon>
        <taxon>Linaceae</taxon>
        <taxon>Linum</taxon>
    </lineage>
</organism>
<evidence type="ECO:0000256" key="3">
    <source>
        <dbReference type="ARBA" id="ARBA00023163"/>
    </source>
</evidence>
<dbReference type="EMBL" id="CAMGYJ010000007">
    <property type="protein sequence ID" value="CAI0444759.1"/>
    <property type="molecule type" value="Genomic_DNA"/>
</dbReference>
<dbReference type="SUPFAM" id="SSF101941">
    <property type="entry name" value="NAC domain"/>
    <property type="match status" value="1"/>
</dbReference>
<dbReference type="GO" id="GO:0048731">
    <property type="term" value="P:system development"/>
    <property type="evidence" value="ECO:0007669"/>
    <property type="project" value="TreeGrafter"/>
</dbReference>
<protein>
    <recommendedName>
        <fullName evidence="5">NAC domain-containing protein</fullName>
    </recommendedName>
</protein>
<evidence type="ECO:0000256" key="4">
    <source>
        <dbReference type="ARBA" id="ARBA00023242"/>
    </source>
</evidence>
<evidence type="ECO:0000313" key="6">
    <source>
        <dbReference type="EMBL" id="CAI0444759.1"/>
    </source>
</evidence>
<dbReference type="PANTHER" id="PTHR31719:SF164">
    <property type="entry name" value="NAC DOMAIN-CONTAINING PROTEIN"/>
    <property type="match status" value="1"/>
</dbReference>
<dbReference type="InterPro" id="IPR036093">
    <property type="entry name" value="NAC_dom_sf"/>
</dbReference>
<dbReference type="GO" id="GO:0006355">
    <property type="term" value="P:regulation of DNA-templated transcription"/>
    <property type="evidence" value="ECO:0007669"/>
    <property type="project" value="InterPro"/>
</dbReference>
<keyword evidence="7" id="KW-1185">Reference proteome</keyword>
<reference evidence="6" key="1">
    <citation type="submission" date="2022-08" db="EMBL/GenBank/DDBJ databases">
        <authorList>
            <person name="Gutierrez-Valencia J."/>
        </authorList>
    </citation>
    <scope>NUCLEOTIDE SEQUENCE</scope>
</reference>
<dbReference type="Pfam" id="PF02365">
    <property type="entry name" value="NAM"/>
    <property type="match status" value="1"/>
</dbReference>
<keyword evidence="4" id="KW-0539">Nucleus</keyword>
<name>A0AAV0MDD2_9ROSI</name>
<evidence type="ECO:0000259" key="5">
    <source>
        <dbReference type="PROSITE" id="PS51005"/>
    </source>
</evidence>
<dbReference type="PANTHER" id="PTHR31719">
    <property type="entry name" value="NAC TRANSCRIPTION FACTOR 56"/>
    <property type="match status" value="1"/>
</dbReference>